<protein>
    <recommendedName>
        <fullName evidence="4">Gag-pol polyprotein</fullName>
    </recommendedName>
</protein>
<feature type="compositionally biased region" description="Basic and acidic residues" evidence="1">
    <location>
        <begin position="126"/>
        <end position="136"/>
    </location>
</feature>
<evidence type="ECO:0008006" key="4">
    <source>
        <dbReference type="Google" id="ProtNLM"/>
    </source>
</evidence>
<reference evidence="2 3" key="1">
    <citation type="submission" date="2024-01" db="EMBL/GenBank/DDBJ databases">
        <title>The complete chloroplast genome sequence of Lithospermum erythrorhizon: insights into the phylogenetic relationship among Boraginaceae species and the maternal lineages of purple gromwells.</title>
        <authorList>
            <person name="Okada T."/>
            <person name="Watanabe K."/>
        </authorList>
    </citation>
    <scope>NUCLEOTIDE SEQUENCE [LARGE SCALE GENOMIC DNA]</scope>
</reference>
<comment type="caution">
    <text evidence="2">The sequence shown here is derived from an EMBL/GenBank/DDBJ whole genome shotgun (WGS) entry which is preliminary data.</text>
</comment>
<keyword evidence="3" id="KW-1185">Reference proteome</keyword>
<sequence>MSNEKLVRKVLRTLSKKFSYKVTIIEEAQDLITMRLDELMGNLTTFEMSLDDGESSKKTGIALKEATEDMNDEDLVETMNLLAKNFNKTLKSFNKKPYGGTSYPIANDKGTNRWKKSVKQSSANMEQKDKPKRDSE</sequence>
<name>A0AAV3R6H8_LITER</name>
<proteinExistence type="predicted"/>
<dbReference type="AlphaFoldDB" id="A0AAV3R6H8"/>
<evidence type="ECO:0000313" key="2">
    <source>
        <dbReference type="EMBL" id="GAA0170841.1"/>
    </source>
</evidence>
<organism evidence="2 3">
    <name type="scientific">Lithospermum erythrorhizon</name>
    <name type="common">Purple gromwell</name>
    <name type="synonym">Lithospermum officinale var. erythrorhizon</name>
    <dbReference type="NCBI Taxonomy" id="34254"/>
    <lineage>
        <taxon>Eukaryota</taxon>
        <taxon>Viridiplantae</taxon>
        <taxon>Streptophyta</taxon>
        <taxon>Embryophyta</taxon>
        <taxon>Tracheophyta</taxon>
        <taxon>Spermatophyta</taxon>
        <taxon>Magnoliopsida</taxon>
        <taxon>eudicotyledons</taxon>
        <taxon>Gunneridae</taxon>
        <taxon>Pentapetalae</taxon>
        <taxon>asterids</taxon>
        <taxon>lamiids</taxon>
        <taxon>Boraginales</taxon>
        <taxon>Boraginaceae</taxon>
        <taxon>Boraginoideae</taxon>
        <taxon>Lithospermeae</taxon>
        <taxon>Lithospermum</taxon>
    </lineage>
</organism>
<dbReference type="Proteomes" id="UP001454036">
    <property type="component" value="Unassembled WGS sequence"/>
</dbReference>
<evidence type="ECO:0000256" key="1">
    <source>
        <dbReference type="SAM" id="MobiDB-lite"/>
    </source>
</evidence>
<accession>A0AAV3R6H8</accession>
<dbReference type="EMBL" id="BAABME010007425">
    <property type="protein sequence ID" value="GAA0170841.1"/>
    <property type="molecule type" value="Genomic_DNA"/>
</dbReference>
<gene>
    <name evidence="2" type="ORF">LIER_25018</name>
</gene>
<evidence type="ECO:0000313" key="3">
    <source>
        <dbReference type="Proteomes" id="UP001454036"/>
    </source>
</evidence>
<feature type="region of interest" description="Disordered" evidence="1">
    <location>
        <begin position="94"/>
        <end position="136"/>
    </location>
</feature>